<gene>
    <name evidence="7" type="ORF">UFOPK1493_03151</name>
</gene>
<reference evidence="7" key="1">
    <citation type="submission" date="2020-05" db="EMBL/GenBank/DDBJ databases">
        <authorList>
            <person name="Chiriac C."/>
            <person name="Salcher M."/>
            <person name="Ghai R."/>
            <person name="Kavagutti S V."/>
        </authorList>
    </citation>
    <scope>NUCLEOTIDE SEQUENCE</scope>
</reference>
<dbReference type="GO" id="GO:0005829">
    <property type="term" value="C:cytosol"/>
    <property type="evidence" value="ECO:0007669"/>
    <property type="project" value="TreeGrafter"/>
</dbReference>
<accession>A0A6J6F322</accession>
<dbReference type="PANTHER" id="PTHR21087">
    <property type="entry name" value="SHIKIMATE KINASE"/>
    <property type="match status" value="1"/>
</dbReference>
<evidence type="ECO:0000256" key="1">
    <source>
        <dbReference type="ARBA" id="ARBA00022605"/>
    </source>
</evidence>
<dbReference type="GO" id="GO:0004765">
    <property type="term" value="F:shikimate kinase activity"/>
    <property type="evidence" value="ECO:0007669"/>
    <property type="project" value="TreeGrafter"/>
</dbReference>
<evidence type="ECO:0000313" key="7">
    <source>
        <dbReference type="EMBL" id="CAB4581999.1"/>
    </source>
</evidence>
<dbReference type="InterPro" id="IPR031322">
    <property type="entry name" value="Shikimate/glucono_kinase"/>
</dbReference>
<dbReference type="GO" id="GO:0005524">
    <property type="term" value="F:ATP binding"/>
    <property type="evidence" value="ECO:0007669"/>
    <property type="project" value="UniProtKB-KW"/>
</dbReference>
<evidence type="ECO:0000256" key="6">
    <source>
        <dbReference type="ARBA" id="ARBA00023141"/>
    </source>
</evidence>
<dbReference type="Gene3D" id="3.40.50.300">
    <property type="entry name" value="P-loop containing nucleotide triphosphate hydrolases"/>
    <property type="match status" value="1"/>
</dbReference>
<keyword evidence="5" id="KW-0067">ATP-binding</keyword>
<dbReference type="AlphaFoldDB" id="A0A6J6F322"/>
<keyword evidence="1" id="KW-0028">Amino-acid biosynthesis</keyword>
<evidence type="ECO:0000256" key="2">
    <source>
        <dbReference type="ARBA" id="ARBA00022679"/>
    </source>
</evidence>
<proteinExistence type="inferred from homology"/>
<protein>
    <submittedName>
        <fullName evidence="7">Unannotated protein</fullName>
    </submittedName>
</protein>
<keyword evidence="3" id="KW-0547">Nucleotide-binding</keyword>
<dbReference type="EMBL" id="CAEZSR010000161">
    <property type="protein sequence ID" value="CAB4581999.1"/>
    <property type="molecule type" value="Genomic_DNA"/>
</dbReference>
<sequence>MIAPDQHLVLVGLMGAGKSTVARVLGERLGRRVVDSDAVIEARTGRTVREIFETDGEPAFRTMETAALLDALDDPEPLVIAAAGGVVLREENRRALARPGVRVVWLAADPSVLVERVRSGGHRPALDQDPAGTLRRMHETREPLYREVADLIVSVDGRTVNDVVEAILR</sequence>
<name>A0A6J6F322_9ZZZZ</name>
<dbReference type="InterPro" id="IPR000623">
    <property type="entry name" value="Shikimate_kinase/TSH1"/>
</dbReference>
<keyword evidence="2" id="KW-0808">Transferase</keyword>
<dbReference type="PRINTS" id="PR01100">
    <property type="entry name" value="SHIKIMTKNASE"/>
</dbReference>
<dbReference type="GO" id="GO:0009073">
    <property type="term" value="P:aromatic amino acid family biosynthetic process"/>
    <property type="evidence" value="ECO:0007669"/>
    <property type="project" value="UniProtKB-KW"/>
</dbReference>
<dbReference type="GO" id="GO:0008652">
    <property type="term" value="P:amino acid biosynthetic process"/>
    <property type="evidence" value="ECO:0007669"/>
    <property type="project" value="UniProtKB-KW"/>
</dbReference>
<evidence type="ECO:0000256" key="3">
    <source>
        <dbReference type="ARBA" id="ARBA00022741"/>
    </source>
</evidence>
<dbReference type="PANTHER" id="PTHR21087:SF16">
    <property type="entry name" value="SHIKIMATE KINASE 1, CHLOROPLASTIC"/>
    <property type="match status" value="1"/>
</dbReference>
<dbReference type="CDD" id="cd00464">
    <property type="entry name" value="SK"/>
    <property type="match status" value="1"/>
</dbReference>
<dbReference type="HAMAP" id="MF_00109">
    <property type="entry name" value="Shikimate_kinase"/>
    <property type="match status" value="1"/>
</dbReference>
<organism evidence="7">
    <name type="scientific">freshwater metagenome</name>
    <dbReference type="NCBI Taxonomy" id="449393"/>
    <lineage>
        <taxon>unclassified sequences</taxon>
        <taxon>metagenomes</taxon>
        <taxon>ecological metagenomes</taxon>
    </lineage>
</organism>
<keyword evidence="6" id="KW-0057">Aromatic amino acid biosynthesis</keyword>
<keyword evidence="4" id="KW-0418">Kinase</keyword>
<dbReference type="InterPro" id="IPR027417">
    <property type="entry name" value="P-loop_NTPase"/>
</dbReference>
<dbReference type="Pfam" id="PF01202">
    <property type="entry name" value="SKI"/>
    <property type="match status" value="1"/>
</dbReference>
<evidence type="ECO:0000256" key="4">
    <source>
        <dbReference type="ARBA" id="ARBA00022777"/>
    </source>
</evidence>
<evidence type="ECO:0000256" key="5">
    <source>
        <dbReference type="ARBA" id="ARBA00022840"/>
    </source>
</evidence>
<dbReference type="SUPFAM" id="SSF52540">
    <property type="entry name" value="P-loop containing nucleoside triphosphate hydrolases"/>
    <property type="match status" value="1"/>
</dbReference>